<dbReference type="InterPro" id="IPR011333">
    <property type="entry name" value="SKP1/BTB/POZ_sf"/>
</dbReference>
<organism evidence="1 2">
    <name type="scientific">Argiope bruennichi</name>
    <name type="common">Wasp spider</name>
    <name type="synonym">Aranea bruennichi</name>
    <dbReference type="NCBI Taxonomy" id="94029"/>
    <lineage>
        <taxon>Eukaryota</taxon>
        <taxon>Metazoa</taxon>
        <taxon>Ecdysozoa</taxon>
        <taxon>Arthropoda</taxon>
        <taxon>Chelicerata</taxon>
        <taxon>Arachnida</taxon>
        <taxon>Araneae</taxon>
        <taxon>Araneomorphae</taxon>
        <taxon>Entelegynae</taxon>
        <taxon>Araneoidea</taxon>
        <taxon>Araneidae</taxon>
        <taxon>Argiope</taxon>
    </lineage>
</organism>
<gene>
    <name evidence="1" type="ORF">HNY73_014217</name>
</gene>
<dbReference type="Gene3D" id="3.30.710.10">
    <property type="entry name" value="Potassium Channel Kv1.1, Chain A"/>
    <property type="match status" value="1"/>
</dbReference>
<name>A0A8T0ENK7_ARGBR</name>
<dbReference type="Proteomes" id="UP000807504">
    <property type="component" value="Unassembled WGS sequence"/>
</dbReference>
<dbReference type="AlphaFoldDB" id="A0A8T0ENK7"/>
<reference evidence="1" key="1">
    <citation type="journal article" date="2020" name="bioRxiv">
        <title>Chromosome-level reference genome of the European wasp spider Argiope bruennichi: a resource for studies on range expansion and evolutionary adaptation.</title>
        <authorList>
            <person name="Sheffer M.M."/>
            <person name="Hoppe A."/>
            <person name="Krehenwinkel H."/>
            <person name="Uhl G."/>
            <person name="Kuss A.W."/>
            <person name="Jensen L."/>
            <person name="Jensen C."/>
            <person name="Gillespie R.G."/>
            <person name="Hoff K.J."/>
            <person name="Prost S."/>
        </authorList>
    </citation>
    <scope>NUCLEOTIDE SEQUENCE</scope>
</reference>
<sequence>MSSTAVIQNSRFTSVSHNFAFQWILNKKELETISQKNASATTIQSDLYELKAFKDLRFYLEIQLTRRAYSVNIKGSKKWLLKLDYAFVVSKENVFTLKELNQLSFVKNFYFATISEEENVNIHCMVTASPVHPDSTTNEEKLILKEGQKLIDFEGTSCNTLPSTYTYEPVIDFILKGTIPNFTIKSAVNILAGMEEHKCELLKILCVKYLMNNITAESLREILKAAVDYRLPHLERECVNKITSGFFQIK</sequence>
<evidence type="ECO:0000313" key="1">
    <source>
        <dbReference type="EMBL" id="KAF8777347.1"/>
    </source>
</evidence>
<evidence type="ECO:0008006" key="3">
    <source>
        <dbReference type="Google" id="ProtNLM"/>
    </source>
</evidence>
<comment type="caution">
    <text evidence="1">The sequence shown here is derived from an EMBL/GenBank/DDBJ whole genome shotgun (WGS) entry which is preliminary data.</text>
</comment>
<dbReference type="EMBL" id="JABXBU010002072">
    <property type="protein sequence ID" value="KAF8777347.1"/>
    <property type="molecule type" value="Genomic_DNA"/>
</dbReference>
<proteinExistence type="predicted"/>
<evidence type="ECO:0000313" key="2">
    <source>
        <dbReference type="Proteomes" id="UP000807504"/>
    </source>
</evidence>
<protein>
    <recommendedName>
        <fullName evidence="3">BTB domain-containing protein</fullName>
    </recommendedName>
</protein>
<accession>A0A8T0ENK7</accession>
<reference evidence="1" key="2">
    <citation type="submission" date="2020-06" db="EMBL/GenBank/DDBJ databases">
        <authorList>
            <person name="Sheffer M."/>
        </authorList>
    </citation>
    <scope>NUCLEOTIDE SEQUENCE</scope>
</reference>
<keyword evidence="2" id="KW-1185">Reference proteome</keyword>